<feature type="domain" description="BRCT" evidence="4">
    <location>
        <begin position="318"/>
        <end position="407"/>
    </location>
</feature>
<comment type="caution">
    <text evidence="5">The sequence shown here is derived from an EMBL/GenBank/DDBJ whole genome shotgun (WGS) entry which is preliminary data.</text>
</comment>
<feature type="domain" description="BRCT" evidence="4">
    <location>
        <begin position="522"/>
        <end position="620"/>
    </location>
</feature>
<feature type="compositionally biased region" description="Basic and acidic residues" evidence="2">
    <location>
        <begin position="787"/>
        <end position="804"/>
    </location>
</feature>
<evidence type="ECO:0000256" key="2">
    <source>
        <dbReference type="SAM" id="MobiDB-lite"/>
    </source>
</evidence>
<feature type="compositionally biased region" description="Polar residues" evidence="2">
    <location>
        <begin position="954"/>
        <end position="972"/>
    </location>
</feature>
<evidence type="ECO:0000256" key="1">
    <source>
        <dbReference type="ARBA" id="ARBA00022737"/>
    </source>
</evidence>
<dbReference type="GO" id="GO:0007095">
    <property type="term" value="P:mitotic G2 DNA damage checkpoint signaling"/>
    <property type="evidence" value="ECO:0007669"/>
    <property type="project" value="TreeGrafter"/>
</dbReference>
<evidence type="ECO:0000313" key="5">
    <source>
        <dbReference type="EMBL" id="TRX91286.1"/>
    </source>
</evidence>
<dbReference type="STRING" id="2512241.A0A553HTK6"/>
<dbReference type="Gene3D" id="3.40.50.10190">
    <property type="entry name" value="BRCT domain"/>
    <property type="match status" value="4"/>
</dbReference>
<feature type="chain" id="PRO_5022215936" description="BRCT domain-containing protein" evidence="3">
    <location>
        <begin position="31"/>
        <end position="1072"/>
    </location>
</feature>
<feature type="region of interest" description="Disordered" evidence="2">
    <location>
        <begin position="467"/>
        <end position="493"/>
    </location>
</feature>
<feature type="signal peptide" evidence="3">
    <location>
        <begin position="1"/>
        <end position="30"/>
    </location>
</feature>
<feature type="region of interest" description="Disordered" evidence="2">
    <location>
        <begin position="733"/>
        <end position="811"/>
    </location>
</feature>
<dbReference type="EMBL" id="VFLP01000047">
    <property type="protein sequence ID" value="TRX91286.1"/>
    <property type="molecule type" value="Genomic_DNA"/>
</dbReference>
<dbReference type="CDD" id="cd17731">
    <property type="entry name" value="BRCT_TopBP1_rpt2_like"/>
    <property type="match status" value="1"/>
</dbReference>
<dbReference type="AlphaFoldDB" id="A0A553HTK6"/>
<keyword evidence="6" id="KW-1185">Reference proteome</keyword>
<sequence>MNVKWKHHNYLIVQKVLALLQLCVLDAGSAISAPTLNPASFSDGNTPFTSYGKRLFNTAAATGHYRLRTWLMAETTFASKQGDLIEGDLIEGDLIEGDLIEGETGKHTLVEACSHRSDFIHRPSVGMLPTWILDVNKFCINLVDDWEAITVYGATGSTVVELLSVSVERARRNTKIYCVLLIQRAHQVVMQSPPTSDNGVEVNTVDLSRPFHGLVLCCTDIEADLRSQIDQRTTEMGGVHRYDLTPDVTHLIVGKYSTAKYRHVARERPDIKPMAAGWVEAVRRLWVEDQEMDMAALEDTWKLRAFESGGGIPNSINPAERERQRLVCCLTGFEDNNVRAMIEDTVKANGGEYVADLSRRVTHLIVARPEGKKYNAACRWGIHCISIEWLHDCVERGMILNEESYDPNLPAEERGKGAWVRRDFQRVSLGKRGRDEVAASAEAGRRKLRKRASMRMNSQSNNIWGDILNQSAGDISRPDDGQRESSAPAAPLVTDSITSARETPQPMAQSAVTSPSKNWPALRKGVFSGCRFFVHGFPESKEQVLFGFLTSHGGQLASTLEDVASLSHAEPLNQRFLLVPQTSQPDSHPQLPDGVNIITEFFIERCIHNKKLFSPTDHVWGQPFPRFPIDGFQNLVICTAGFVNEQLNQIEKTVTQLGATYSEKLNRQVSLLVCPDLASLREQKRDLAIYHNIAIVDVEWLWHCITTGCLVPWDKFQFDELVRNADSIRANLRRKEEDKKKSLHRSRSEPVLRNPTVAKPNRQMPAPAPPPRAGVDMTAFDSNIPGADREATSLRKQDTTESHYETAPTHLRTFDDAFASAPLSETTASALNKPASPPKEPQPNRTLKRFPTEGEVGDSEAGEESDATPRTSMREPPPCDAEAEHKRKTQQAKDLERRELSKRLNSLMADDTPQEGTTVPRPARRKRQILGRAASNASVTSTASADSASALSGPNKTRQLGSLQQTLSTSMGSEFDKFLEPTDEGDGADNNTDTLLPPPSTQLGYEDPQADKHRQVVMGKMLGRNKLGGSETAGRNGKQGQGQGQEKIRLADLDNASRNASSTRRTTRRQGR</sequence>
<dbReference type="CDD" id="cd18433">
    <property type="entry name" value="BRCT_Rad4_rpt3"/>
    <property type="match status" value="1"/>
</dbReference>
<feature type="compositionally biased region" description="Basic and acidic residues" evidence="2">
    <location>
        <begin position="733"/>
        <end position="750"/>
    </location>
</feature>
<proteinExistence type="predicted"/>
<evidence type="ECO:0000259" key="4">
    <source>
        <dbReference type="PROSITE" id="PS50172"/>
    </source>
</evidence>
<feature type="compositionally biased region" description="Basic and acidic residues" evidence="2">
    <location>
        <begin position="891"/>
        <end position="902"/>
    </location>
</feature>
<dbReference type="PROSITE" id="PS50172">
    <property type="entry name" value="BRCT"/>
    <property type="match status" value="4"/>
</dbReference>
<dbReference type="InterPro" id="IPR001357">
    <property type="entry name" value="BRCT_dom"/>
</dbReference>
<dbReference type="GO" id="GO:0033314">
    <property type="term" value="P:mitotic DNA replication checkpoint signaling"/>
    <property type="evidence" value="ECO:0007669"/>
    <property type="project" value="TreeGrafter"/>
</dbReference>
<name>A0A553HTK6_9PEZI</name>
<dbReference type="InterPro" id="IPR059215">
    <property type="entry name" value="BRCT2_TopBP1-like"/>
</dbReference>
<gene>
    <name evidence="5" type="ORF">FHL15_007891</name>
</gene>
<dbReference type="PANTHER" id="PTHR13561">
    <property type="entry name" value="DNA REPLICATION REGULATOR DPB11-RELATED"/>
    <property type="match status" value="1"/>
</dbReference>
<dbReference type="SUPFAM" id="SSF52113">
    <property type="entry name" value="BRCT domain"/>
    <property type="match status" value="4"/>
</dbReference>
<dbReference type="OrthoDB" id="251770at2759"/>
<feature type="domain" description="BRCT" evidence="4">
    <location>
        <begin position="632"/>
        <end position="718"/>
    </location>
</feature>
<dbReference type="InterPro" id="IPR036420">
    <property type="entry name" value="BRCT_dom_sf"/>
</dbReference>
<reference evidence="6" key="1">
    <citation type="submission" date="2019-06" db="EMBL/GenBank/DDBJ databases">
        <title>Draft genome sequence of the griseofulvin-producing fungus Xylaria cubensis strain G536.</title>
        <authorList>
            <person name="Mead M.E."/>
            <person name="Raja H.A."/>
            <person name="Steenwyk J.L."/>
            <person name="Knowles S.L."/>
            <person name="Oberlies N.H."/>
            <person name="Rokas A."/>
        </authorList>
    </citation>
    <scope>NUCLEOTIDE SEQUENCE [LARGE SCALE GENOMIC DNA]</scope>
    <source>
        <strain evidence="6">G536</strain>
    </source>
</reference>
<keyword evidence="1" id="KW-0677">Repeat</keyword>
<dbReference type="Pfam" id="PF12738">
    <property type="entry name" value="PTCB-BRCT"/>
    <property type="match status" value="2"/>
</dbReference>
<feature type="domain" description="BRCT" evidence="4">
    <location>
        <begin position="206"/>
        <end position="279"/>
    </location>
</feature>
<dbReference type="Proteomes" id="UP000319160">
    <property type="component" value="Unassembled WGS sequence"/>
</dbReference>
<accession>A0A553HTK6</accession>
<feature type="region of interest" description="Disordered" evidence="2">
    <location>
        <begin position="827"/>
        <end position="1072"/>
    </location>
</feature>
<keyword evidence="3" id="KW-0732">Signal</keyword>
<dbReference type="GO" id="GO:0006270">
    <property type="term" value="P:DNA replication initiation"/>
    <property type="evidence" value="ECO:0007669"/>
    <property type="project" value="TreeGrafter"/>
</dbReference>
<evidence type="ECO:0000313" key="6">
    <source>
        <dbReference type="Proteomes" id="UP000319160"/>
    </source>
</evidence>
<organism evidence="5 6">
    <name type="scientific">Xylaria flabelliformis</name>
    <dbReference type="NCBI Taxonomy" id="2512241"/>
    <lineage>
        <taxon>Eukaryota</taxon>
        <taxon>Fungi</taxon>
        <taxon>Dikarya</taxon>
        <taxon>Ascomycota</taxon>
        <taxon>Pezizomycotina</taxon>
        <taxon>Sordariomycetes</taxon>
        <taxon>Xylariomycetidae</taxon>
        <taxon>Xylariales</taxon>
        <taxon>Xylariaceae</taxon>
        <taxon>Xylaria</taxon>
    </lineage>
</organism>
<dbReference type="Pfam" id="PF00533">
    <property type="entry name" value="BRCT"/>
    <property type="match status" value="1"/>
</dbReference>
<feature type="compositionally biased region" description="Acidic residues" evidence="2">
    <location>
        <begin position="855"/>
        <end position="866"/>
    </location>
</feature>
<protein>
    <recommendedName>
        <fullName evidence="4">BRCT domain-containing protein</fullName>
    </recommendedName>
</protein>
<evidence type="ECO:0000256" key="3">
    <source>
        <dbReference type="SAM" id="SignalP"/>
    </source>
</evidence>
<feature type="compositionally biased region" description="Low complexity" evidence="2">
    <location>
        <begin position="933"/>
        <end position="952"/>
    </location>
</feature>
<dbReference type="PANTHER" id="PTHR13561:SF20">
    <property type="entry name" value="DNA TOPOISOMERASE 2-BINDING PROTEIN 1"/>
    <property type="match status" value="1"/>
</dbReference>
<dbReference type="SMART" id="SM00292">
    <property type="entry name" value="BRCT"/>
    <property type="match status" value="4"/>
</dbReference>